<accession>A0A5N6KXQ5</accession>
<evidence type="ECO:0000313" key="3">
    <source>
        <dbReference type="Proteomes" id="UP000327013"/>
    </source>
</evidence>
<feature type="compositionally biased region" description="Low complexity" evidence="1">
    <location>
        <begin position="72"/>
        <end position="81"/>
    </location>
</feature>
<keyword evidence="3" id="KW-1185">Reference proteome</keyword>
<evidence type="ECO:0000313" key="2">
    <source>
        <dbReference type="EMBL" id="KAB8356577.1"/>
    </source>
</evidence>
<gene>
    <name evidence="2" type="ORF">FH972_024160</name>
</gene>
<organism evidence="2 3">
    <name type="scientific">Carpinus fangiana</name>
    <dbReference type="NCBI Taxonomy" id="176857"/>
    <lineage>
        <taxon>Eukaryota</taxon>
        <taxon>Viridiplantae</taxon>
        <taxon>Streptophyta</taxon>
        <taxon>Embryophyta</taxon>
        <taxon>Tracheophyta</taxon>
        <taxon>Spermatophyta</taxon>
        <taxon>Magnoliopsida</taxon>
        <taxon>eudicotyledons</taxon>
        <taxon>Gunneridae</taxon>
        <taxon>Pentapetalae</taxon>
        <taxon>rosids</taxon>
        <taxon>fabids</taxon>
        <taxon>Fagales</taxon>
        <taxon>Betulaceae</taxon>
        <taxon>Carpinus</taxon>
    </lineage>
</organism>
<reference evidence="2 3" key="1">
    <citation type="submission" date="2019-06" db="EMBL/GenBank/DDBJ databases">
        <title>A chromosomal-level reference genome of Carpinus fangiana (Coryloideae, Betulaceae).</title>
        <authorList>
            <person name="Yang X."/>
            <person name="Wang Z."/>
            <person name="Zhang L."/>
            <person name="Hao G."/>
            <person name="Liu J."/>
            <person name="Yang Y."/>
        </authorList>
    </citation>
    <scope>NUCLEOTIDE SEQUENCE [LARGE SCALE GENOMIC DNA]</scope>
    <source>
        <strain evidence="2">Cfa_2016G</strain>
        <tissue evidence="2">Leaf</tissue>
    </source>
</reference>
<sequence>MTMVRLQQAMIHPARARAWHWDRGEPVESRVERDPLRGRGHGPCGDDSSLWPSHVCCVSVVAAHEERNRLESSSPWVSSQSSGGGSSPACTQVHPPRPRVCGAAAELWELSKLSIGKGSSELEGT</sequence>
<dbReference type="Proteomes" id="UP000327013">
    <property type="component" value="Unassembled WGS sequence"/>
</dbReference>
<dbReference type="EMBL" id="VIBQ01000016">
    <property type="protein sequence ID" value="KAB8356577.1"/>
    <property type="molecule type" value="Genomic_DNA"/>
</dbReference>
<dbReference type="AlphaFoldDB" id="A0A5N6KXQ5"/>
<name>A0A5N6KXQ5_9ROSI</name>
<proteinExistence type="predicted"/>
<protein>
    <submittedName>
        <fullName evidence="2">Uncharacterized protein</fullName>
    </submittedName>
</protein>
<comment type="caution">
    <text evidence="2">The sequence shown here is derived from an EMBL/GenBank/DDBJ whole genome shotgun (WGS) entry which is preliminary data.</text>
</comment>
<feature type="region of interest" description="Disordered" evidence="1">
    <location>
        <begin position="66"/>
        <end position="96"/>
    </location>
</feature>
<evidence type="ECO:0000256" key="1">
    <source>
        <dbReference type="SAM" id="MobiDB-lite"/>
    </source>
</evidence>